<accession>A0ABW4R6X7</accession>
<dbReference type="RefSeq" id="WP_379141289.1">
    <property type="nucleotide sequence ID" value="NZ_JBHUEN010000019.1"/>
</dbReference>
<evidence type="ECO:0000259" key="10">
    <source>
        <dbReference type="PROSITE" id="PS50263"/>
    </source>
</evidence>
<comment type="caution">
    <text evidence="11">The sequence shown here is derived from an EMBL/GenBank/DDBJ whole genome shotgun (WGS) entry which is preliminary data.</text>
</comment>
<name>A0ABW4R6X7_9RHOB</name>
<evidence type="ECO:0000256" key="7">
    <source>
        <dbReference type="ARBA" id="ARBA00023136"/>
    </source>
</evidence>
<feature type="transmembrane region" description="Helical" evidence="9">
    <location>
        <begin position="67"/>
        <end position="83"/>
    </location>
</feature>
<keyword evidence="12" id="KW-1185">Reference proteome</keyword>
<evidence type="ECO:0000256" key="9">
    <source>
        <dbReference type="HAMAP-Rule" id="MF_01148"/>
    </source>
</evidence>
<keyword evidence="3 9" id="KW-1003">Cell membrane</keyword>
<dbReference type="InterPro" id="IPR003010">
    <property type="entry name" value="C-N_Hydrolase"/>
</dbReference>
<dbReference type="PANTHER" id="PTHR38686:SF1">
    <property type="entry name" value="APOLIPOPROTEIN N-ACYLTRANSFERASE"/>
    <property type="match status" value="1"/>
</dbReference>
<evidence type="ECO:0000256" key="3">
    <source>
        <dbReference type="ARBA" id="ARBA00022475"/>
    </source>
</evidence>
<dbReference type="CDD" id="cd07571">
    <property type="entry name" value="ALP_N-acyl_transferase"/>
    <property type="match status" value="1"/>
</dbReference>
<evidence type="ECO:0000256" key="4">
    <source>
        <dbReference type="ARBA" id="ARBA00022679"/>
    </source>
</evidence>
<dbReference type="PANTHER" id="PTHR38686">
    <property type="entry name" value="APOLIPOPROTEIN N-ACYLTRANSFERASE"/>
    <property type="match status" value="1"/>
</dbReference>
<dbReference type="InterPro" id="IPR045378">
    <property type="entry name" value="LNT_N"/>
</dbReference>
<dbReference type="NCBIfam" id="TIGR00546">
    <property type="entry name" value="lnt"/>
    <property type="match status" value="1"/>
</dbReference>
<dbReference type="Pfam" id="PF00795">
    <property type="entry name" value="CN_hydrolase"/>
    <property type="match status" value="1"/>
</dbReference>
<protein>
    <recommendedName>
        <fullName evidence="9">Apolipoprotein N-acyltransferase</fullName>
        <shortName evidence="9">ALP N-acyltransferase</shortName>
        <ecNumber evidence="9">2.3.1.269</ecNumber>
    </recommendedName>
</protein>
<evidence type="ECO:0000313" key="12">
    <source>
        <dbReference type="Proteomes" id="UP001597213"/>
    </source>
</evidence>
<dbReference type="Proteomes" id="UP001597213">
    <property type="component" value="Unassembled WGS sequence"/>
</dbReference>
<evidence type="ECO:0000256" key="6">
    <source>
        <dbReference type="ARBA" id="ARBA00022989"/>
    </source>
</evidence>
<keyword evidence="7 9" id="KW-0472">Membrane</keyword>
<dbReference type="EC" id="2.3.1.269" evidence="9"/>
<feature type="transmembrane region" description="Helical" evidence="9">
    <location>
        <begin position="12"/>
        <end position="32"/>
    </location>
</feature>
<comment type="catalytic activity">
    <reaction evidence="9">
        <text>N-terminal S-1,2-diacyl-sn-glyceryl-L-cysteinyl-[lipoprotein] + a glycerophospholipid = N-acyl-S-1,2-diacyl-sn-glyceryl-L-cysteinyl-[lipoprotein] + a 2-acyl-sn-glycero-3-phospholipid + H(+)</text>
        <dbReference type="Rhea" id="RHEA:48228"/>
        <dbReference type="Rhea" id="RHEA-COMP:14681"/>
        <dbReference type="Rhea" id="RHEA-COMP:14684"/>
        <dbReference type="ChEBI" id="CHEBI:15378"/>
        <dbReference type="ChEBI" id="CHEBI:136912"/>
        <dbReference type="ChEBI" id="CHEBI:140656"/>
        <dbReference type="ChEBI" id="CHEBI:140657"/>
        <dbReference type="ChEBI" id="CHEBI:140660"/>
        <dbReference type="EC" id="2.3.1.269"/>
    </reaction>
</comment>
<proteinExistence type="inferred from homology"/>
<feature type="domain" description="CN hydrolase" evidence="10">
    <location>
        <begin position="235"/>
        <end position="481"/>
    </location>
</feature>
<evidence type="ECO:0000256" key="2">
    <source>
        <dbReference type="ARBA" id="ARBA00010065"/>
    </source>
</evidence>
<organism evidence="11 12">
    <name type="scientific">Paracoccus pacificus</name>
    <dbReference type="NCBI Taxonomy" id="1463598"/>
    <lineage>
        <taxon>Bacteria</taxon>
        <taxon>Pseudomonadati</taxon>
        <taxon>Pseudomonadota</taxon>
        <taxon>Alphaproteobacteria</taxon>
        <taxon>Rhodobacterales</taxon>
        <taxon>Paracoccaceae</taxon>
        <taxon>Paracoccus</taxon>
    </lineage>
</organism>
<dbReference type="HAMAP" id="MF_01148">
    <property type="entry name" value="Lnt"/>
    <property type="match status" value="1"/>
</dbReference>
<dbReference type="Gene3D" id="3.60.110.10">
    <property type="entry name" value="Carbon-nitrogen hydrolase"/>
    <property type="match status" value="1"/>
</dbReference>
<evidence type="ECO:0000256" key="8">
    <source>
        <dbReference type="ARBA" id="ARBA00023315"/>
    </source>
</evidence>
<dbReference type="InterPro" id="IPR004563">
    <property type="entry name" value="Apolipo_AcylTrfase"/>
</dbReference>
<evidence type="ECO:0000313" key="11">
    <source>
        <dbReference type="EMBL" id="MFD1881433.1"/>
    </source>
</evidence>
<evidence type="ECO:0000256" key="1">
    <source>
        <dbReference type="ARBA" id="ARBA00004651"/>
    </source>
</evidence>
<feature type="transmembrane region" description="Helical" evidence="9">
    <location>
        <begin position="198"/>
        <end position="218"/>
    </location>
</feature>
<dbReference type="InterPro" id="IPR036526">
    <property type="entry name" value="C-N_Hydrolase_sf"/>
</dbReference>
<comment type="pathway">
    <text evidence="9">Protein modification; lipoprotein biosynthesis (N-acyl transfer).</text>
</comment>
<sequence length="518" mass="55769">MSAYLPRFSAARAGRNLISVAPGFFAGMLASLGLSPFGYWPISLVAFALVLWFVAEAPAGAAAFRRALACGMGYFALALNWIVDPFLVQPEIFGWMAPFALLLMALGGGMFWAIPGWVAWHAGRGVSLRALGFAACLVLSDWLRGWIFTGFPWALNGQIWVETPIAQLAAYCGALGLSSVTVVAAVLPVALGPTRRGIITGTIASALFLAACWGLGSWRMAAPLPPDLARTVRLVQPDAVQARKWDPQWAGVFYGRMLDLTAAPGRDGRRPDLVIWPETAVNFLLEQPGDELLRIAQAAQGARVVIGVQSGRNGEYFNSLAEITPAGQTGAIYDKFHLVPFGEYLPWGKQLRRFGINAFAAQLGSGFTPGAGPRVLQLGDLPPVQPLICYEVIFPDHLRGDDERPGWLLQATNDAWFGTWTGPWQHLAQARLRAIESGLPLLRVANTGVSAVIDARGRVRQQLGLGTVGLIDTALPAALPPTPFIRWGDWWVPLDAALAVLLVAVAARRRTPRKSGGL</sequence>
<keyword evidence="4 9" id="KW-0808">Transferase</keyword>
<keyword evidence="8 9" id="KW-0012">Acyltransferase</keyword>
<keyword evidence="5 9" id="KW-0812">Transmembrane</keyword>
<dbReference type="EMBL" id="JBHUEN010000019">
    <property type="protein sequence ID" value="MFD1881433.1"/>
    <property type="molecule type" value="Genomic_DNA"/>
</dbReference>
<evidence type="ECO:0000256" key="5">
    <source>
        <dbReference type="ARBA" id="ARBA00022692"/>
    </source>
</evidence>
<comment type="similarity">
    <text evidence="2 9">Belongs to the CN hydrolase family. Apolipoprotein N-acyltransferase subfamily.</text>
</comment>
<comment type="function">
    <text evidence="9">Catalyzes the phospholipid dependent N-acylation of the N-terminal cysteine of apolipoprotein, the last step in lipoprotein maturation.</text>
</comment>
<comment type="subcellular location">
    <subcellularLocation>
        <location evidence="1 9">Cell membrane</location>
        <topology evidence="1 9">Multi-pass membrane protein</topology>
    </subcellularLocation>
</comment>
<feature type="transmembrane region" description="Helical" evidence="9">
    <location>
        <begin position="95"/>
        <end position="114"/>
    </location>
</feature>
<keyword evidence="6 9" id="KW-1133">Transmembrane helix</keyword>
<gene>
    <name evidence="9 11" type="primary">lnt</name>
    <name evidence="11" type="ORF">ACFSCT_06855</name>
</gene>
<dbReference type="PROSITE" id="PS50263">
    <property type="entry name" value="CN_HYDROLASE"/>
    <property type="match status" value="1"/>
</dbReference>
<dbReference type="GO" id="GO:0016746">
    <property type="term" value="F:acyltransferase activity"/>
    <property type="evidence" value="ECO:0007669"/>
    <property type="project" value="UniProtKB-KW"/>
</dbReference>
<feature type="transmembrane region" description="Helical" evidence="9">
    <location>
        <begin position="38"/>
        <end position="55"/>
    </location>
</feature>
<reference evidence="12" key="1">
    <citation type="journal article" date="2019" name="Int. J. Syst. Evol. Microbiol.">
        <title>The Global Catalogue of Microorganisms (GCM) 10K type strain sequencing project: providing services to taxonomists for standard genome sequencing and annotation.</title>
        <authorList>
            <consortium name="The Broad Institute Genomics Platform"/>
            <consortium name="The Broad Institute Genome Sequencing Center for Infectious Disease"/>
            <person name="Wu L."/>
            <person name="Ma J."/>
        </authorList>
    </citation>
    <scope>NUCLEOTIDE SEQUENCE [LARGE SCALE GENOMIC DNA]</scope>
    <source>
        <strain evidence="12">CCUG 56029</strain>
    </source>
</reference>
<feature type="transmembrane region" description="Helical" evidence="9">
    <location>
        <begin position="168"/>
        <end position="191"/>
    </location>
</feature>
<dbReference type="Pfam" id="PF20154">
    <property type="entry name" value="LNT_N"/>
    <property type="match status" value="1"/>
</dbReference>
<dbReference type="SUPFAM" id="SSF56317">
    <property type="entry name" value="Carbon-nitrogen hydrolase"/>
    <property type="match status" value="1"/>
</dbReference>
<feature type="transmembrane region" description="Helical" evidence="9">
    <location>
        <begin position="126"/>
        <end position="148"/>
    </location>
</feature>